<sequence length="104" mass="12070">MLILKTSDNKKFYLEESLDFKSELIKNIVKNEDMSIISLPIKVQREALVTNINYLKKHAEIIASDNEFKNFTKEHMMNVGLSELCDISVSVNYLKIKDLVDIYV</sequence>
<gene>
    <name evidence="2" type="ORF">RND71_008329</name>
</gene>
<dbReference type="InterPro" id="IPR016897">
    <property type="entry name" value="SKP1"/>
</dbReference>
<protein>
    <recommendedName>
        <fullName evidence="4">SKP1 component POZ domain-containing protein</fullName>
    </recommendedName>
</protein>
<evidence type="ECO:0008006" key="4">
    <source>
        <dbReference type="Google" id="ProtNLM"/>
    </source>
</evidence>
<dbReference type="InterPro" id="IPR011333">
    <property type="entry name" value="SKP1/BTB/POZ_sf"/>
</dbReference>
<name>A0AAE1SN18_9SOLA</name>
<dbReference type="GO" id="GO:0006511">
    <property type="term" value="P:ubiquitin-dependent protein catabolic process"/>
    <property type="evidence" value="ECO:0007669"/>
    <property type="project" value="InterPro"/>
</dbReference>
<organism evidence="2 3">
    <name type="scientific">Anisodus tanguticus</name>
    <dbReference type="NCBI Taxonomy" id="243964"/>
    <lineage>
        <taxon>Eukaryota</taxon>
        <taxon>Viridiplantae</taxon>
        <taxon>Streptophyta</taxon>
        <taxon>Embryophyta</taxon>
        <taxon>Tracheophyta</taxon>
        <taxon>Spermatophyta</taxon>
        <taxon>Magnoliopsida</taxon>
        <taxon>eudicotyledons</taxon>
        <taxon>Gunneridae</taxon>
        <taxon>Pentapetalae</taxon>
        <taxon>asterids</taxon>
        <taxon>lamiids</taxon>
        <taxon>Solanales</taxon>
        <taxon>Solanaceae</taxon>
        <taxon>Solanoideae</taxon>
        <taxon>Hyoscyameae</taxon>
        <taxon>Anisodus</taxon>
    </lineage>
</organism>
<comment type="caution">
    <text evidence="2">The sequence shown here is derived from an EMBL/GenBank/DDBJ whole genome shotgun (WGS) entry which is preliminary data.</text>
</comment>
<dbReference type="Gene3D" id="3.30.710.10">
    <property type="entry name" value="Potassium Channel Kv1.1, Chain A"/>
    <property type="match status" value="1"/>
</dbReference>
<proteinExistence type="predicted"/>
<accession>A0AAE1SN18</accession>
<dbReference type="AlphaFoldDB" id="A0AAE1SN18"/>
<evidence type="ECO:0000313" key="2">
    <source>
        <dbReference type="EMBL" id="KAK4372945.1"/>
    </source>
</evidence>
<reference evidence="2" key="1">
    <citation type="submission" date="2023-12" db="EMBL/GenBank/DDBJ databases">
        <title>Genome assembly of Anisodus tanguticus.</title>
        <authorList>
            <person name="Wang Y.-J."/>
        </authorList>
    </citation>
    <scope>NUCLEOTIDE SEQUENCE</scope>
    <source>
        <strain evidence="2">KB-2021</strain>
        <tissue evidence="2">Leaf</tissue>
    </source>
</reference>
<evidence type="ECO:0000313" key="3">
    <source>
        <dbReference type="Proteomes" id="UP001291623"/>
    </source>
</evidence>
<evidence type="ECO:0000256" key="1">
    <source>
        <dbReference type="ARBA" id="ARBA00004906"/>
    </source>
</evidence>
<comment type="pathway">
    <text evidence="1">Protein modification; protein ubiquitination.</text>
</comment>
<dbReference type="EMBL" id="JAVYJV010000004">
    <property type="protein sequence ID" value="KAK4372945.1"/>
    <property type="molecule type" value="Genomic_DNA"/>
</dbReference>
<keyword evidence="3" id="KW-1185">Reference proteome</keyword>
<dbReference type="SUPFAM" id="SSF54695">
    <property type="entry name" value="POZ domain"/>
    <property type="match status" value="1"/>
</dbReference>
<dbReference type="PANTHER" id="PTHR11165">
    <property type="entry name" value="SKP1"/>
    <property type="match status" value="1"/>
</dbReference>
<dbReference type="Proteomes" id="UP001291623">
    <property type="component" value="Unassembled WGS sequence"/>
</dbReference>